<protein>
    <submittedName>
        <fullName evidence="2">Uncharacterized protein</fullName>
    </submittedName>
</protein>
<keyword evidence="1" id="KW-1133">Transmembrane helix</keyword>
<dbReference type="EMBL" id="CP036291">
    <property type="protein sequence ID" value="QDU90042.1"/>
    <property type="molecule type" value="Genomic_DNA"/>
</dbReference>
<evidence type="ECO:0000313" key="3">
    <source>
        <dbReference type="Proteomes" id="UP000317429"/>
    </source>
</evidence>
<evidence type="ECO:0000256" key="1">
    <source>
        <dbReference type="SAM" id="Phobius"/>
    </source>
</evidence>
<organism evidence="2 3">
    <name type="scientific">Pirellulimonas nuda</name>
    <dbReference type="NCBI Taxonomy" id="2528009"/>
    <lineage>
        <taxon>Bacteria</taxon>
        <taxon>Pseudomonadati</taxon>
        <taxon>Planctomycetota</taxon>
        <taxon>Planctomycetia</taxon>
        <taxon>Pirellulales</taxon>
        <taxon>Lacipirellulaceae</taxon>
        <taxon>Pirellulimonas</taxon>
    </lineage>
</organism>
<feature type="transmembrane region" description="Helical" evidence="1">
    <location>
        <begin position="132"/>
        <end position="153"/>
    </location>
</feature>
<keyword evidence="1" id="KW-0812">Transmembrane</keyword>
<proteinExistence type="predicted"/>
<accession>A0A518DF28</accession>
<dbReference type="AlphaFoldDB" id="A0A518DF28"/>
<name>A0A518DF28_9BACT</name>
<feature type="transmembrane region" description="Helical" evidence="1">
    <location>
        <begin position="165"/>
        <end position="185"/>
    </location>
</feature>
<feature type="transmembrane region" description="Helical" evidence="1">
    <location>
        <begin position="52"/>
        <end position="72"/>
    </location>
</feature>
<evidence type="ECO:0000313" key="2">
    <source>
        <dbReference type="EMBL" id="QDU90042.1"/>
    </source>
</evidence>
<sequence length="341" mass="37349">MRSRFSLLLKKRGRRRTGSPLLAASGAIASDLIFLSVGVGGAIAMLRERDQWAAWALAIPLSLAAIGGVGLWRTLRRVGASPEWVRWRADRPWLPHRLPSVLSASPLPSVESATDSPGVRMQYRLPIDGARGWRVVGMALICVLWNGLVGFFLVEIVSNVLQGNVNWPITLLVAPLAFAGVGLGYELMRDAWTATGVGVTRVEVSDLPMIPGGTYRCVVIQAGQLRVRSLVAALVCEEVATYLQGTDSRVATAEVYRNTLLRERRFDVDPARPFEAEFEIEIPADAMHSFRSTHNEVAWSVEVQCLAHRWPSFRRRFPLCVYPAPAQPASATKGQLSGAAT</sequence>
<dbReference type="OrthoDB" id="239334at2"/>
<feature type="transmembrane region" description="Helical" evidence="1">
    <location>
        <begin position="21"/>
        <end position="46"/>
    </location>
</feature>
<reference evidence="2 3" key="1">
    <citation type="submission" date="2019-02" db="EMBL/GenBank/DDBJ databases">
        <title>Deep-cultivation of Planctomycetes and their phenomic and genomic characterization uncovers novel biology.</title>
        <authorList>
            <person name="Wiegand S."/>
            <person name="Jogler M."/>
            <person name="Boedeker C."/>
            <person name="Pinto D."/>
            <person name="Vollmers J."/>
            <person name="Rivas-Marin E."/>
            <person name="Kohn T."/>
            <person name="Peeters S.H."/>
            <person name="Heuer A."/>
            <person name="Rast P."/>
            <person name="Oberbeckmann S."/>
            <person name="Bunk B."/>
            <person name="Jeske O."/>
            <person name="Meyerdierks A."/>
            <person name="Storesund J.E."/>
            <person name="Kallscheuer N."/>
            <person name="Luecker S."/>
            <person name="Lage O.M."/>
            <person name="Pohl T."/>
            <person name="Merkel B.J."/>
            <person name="Hornburger P."/>
            <person name="Mueller R.-W."/>
            <person name="Bruemmer F."/>
            <person name="Labrenz M."/>
            <person name="Spormann A.M."/>
            <person name="Op den Camp H."/>
            <person name="Overmann J."/>
            <person name="Amann R."/>
            <person name="Jetten M.S.M."/>
            <person name="Mascher T."/>
            <person name="Medema M.H."/>
            <person name="Devos D.P."/>
            <person name="Kaster A.-K."/>
            <person name="Ovreas L."/>
            <person name="Rohde M."/>
            <person name="Galperin M.Y."/>
            <person name="Jogler C."/>
        </authorList>
    </citation>
    <scope>NUCLEOTIDE SEQUENCE [LARGE SCALE GENOMIC DNA]</scope>
    <source>
        <strain evidence="2 3">Pla175</strain>
    </source>
</reference>
<dbReference type="Proteomes" id="UP000317429">
    <property type="component" value="Chromosome"/>
</dbReference>
<keyword evidence="1" id="KW-0472">Membrane</keyword>
<keyword evidence="3" id="KW-1185">Reference proteome</keyword>
<dbReference type="KEGG" id="pnd:Pla175_34410"/>
<gene>
    <name evidence="2" type="ORF">Pla175_34410</name>
</gene>
<dbReference type="RefSeq" id="WP_145287752.1">
    <property type="nucleotide sequence ID" value="NZ_CP036291.1"/>
</dbReference>